<sequence>MQVASLPGPIILIGQLPAYGFSFEKEEVYKYGSHEALDDDDQDSLGVSSENASQRLQRTRFALKTMGSATTGSAITTAGLLFFMVDALPCANFPRQPRTHMQLRL</sequence>
<name>A0A812PCT3_9DINO</name>
<gene>
    <name evidence="1" type="ORF">SNAT2548_LOCUS19167</name>
</gene>
<reference evidence="1" key="1">
    <citation type="submission" date="2021-02" db="EMBL/GenBank/DDBJ databases">
        <authorList>
            <person name="Dougan E. K."/>
            <person name="Rhodes N."/>
            <person name="Thang M."/>
            <person name="Chan C."/>
        </authorList>
    </citation>
    <scope>NUCLEOTIDE SEQUENCE</scope>
</reference>
<evidence type="ECO:0000313" key="2">
    <source>
        <dbReference type="Proteomes" id="UP000604046"/>
    </source>
</evidence>
<dbReference type="EMBL" id="CAJNDS010002168">
    <property type="protein sequence ID" value="CAE7358423.1"/>
    <property type="molecule type" value="Genomic_DNA"/>
</dbReference>
<dbReference type="AlphaFoldDB" id="A0A812PCT3"/>
<comment type="caution">
    <text evidence="1">The sequence shown here is derived from an EMBL/GenBank/DDBJ whole genome shotgun (WGS) entry which is preliminary data.</text>
</comment>
<keyword evidence="2" id="KW-1185">Reference proteome</keyword>
<accession>A0A812PCT3</accession>
<organism evidence="1 2">
    <name type="scientific">Symbiodinium natans</name>
    <dbReference type="NCBI Taxonomy" id="878477"/>
    <lineage>
        <taxon>Eukaryota</taxon>
        <taxon>Sar</taxon>
        <taxon>Alveolata</taxon>
        <taxon>Dinophyceae</taxon>
        <taxon>Suessiales</taxon>
        <taxon>Symbiodiniaceae</taxon>
        <taxon>Symbiodinium</taxon>
    </lineage>
</organism>
<evidence type="ECO:0000313" key="1">
    <source>
        <dbReference type="EMBL" id="CAE7358423.1"/>
    </source>
</evidence>
<proteinExistence type="predicted"/>
<protein>
    <submittedName>
        <fullName evidence="1">Uncharacterized protein</fullName>
    </submittedName>
</protein>
<dbReference type="Proteomes" id="UP000604046">
    <property type="component" value="Unassembled WGS sequence"/>
</dbReference>